<evidence type="ECO:0000256" key="4">
    <source>
        <dbReference type="ARBA" id="ARBA00023015"/>
    </source>
</evidence>
<comment type="caution">
    <text evidence="8">The sequence shown here is derived from an EMBL/GenBank/DDBJ whole genome shotgun (WGS) entry which is preliminary data.</text>
</comment>
<dbReference type="Proteomes" id="UP000600799">
    <property type="component" value="Unassembled WGS sequence"/>
</dbReference>
<evidence type="ECO:0000313" key="8">
    <source>
        <dbReference type="EMBL" id="MBF9152924.1"/>
    </source>
</evidence>
<reference evidence="8 9" key="1">
    <citation type="submission" date="2020-11" db="EMBL/GenBank/DDBJ databases">
        <title>The genome sequence of Novosphingobium sp. 1Y9A.</title>
        <authorList>
            <person name="Liu Y."/>
        </authorList>
    </citation>
    <scope>NUCLEOTIDE SEQUENCE [LARGE SCALE GENOMIC DNA]</scope>
    <source>
        <strain evidence="8 9">1Y9A</strain>
    </source>
</reference>
<dbReference type="Pfam" id="PF01845">
    <property type="entry name" value="CcdB"/>
    <property type="match status" value="1"/>
</dbReference>
<sequence>MARFDVFRGRDGSLLLDCQADLLTELSTRIVVPLIVERDAPKPAARLNPVFVLDDVRFVMVTQFLAAVPRRELEQKVFSLAAEQDRIALALDMLLTGF</sequence>
<keyword evidence="3" id="KW-0678">Repressor</keyword>
<evidence type="ECO:0000256" key="6">
    <source>
        <dbReference type="ARBA" id="ARBA00029628"/>
    </source>
</evidence>
<dbReference type="RefSeq" id="WP_196277189.1">
    <property type="nucleotide sequence ID" value="NZ_JADQDC010000017.1"/>
</dbReference>
<keyword evidence="4" id="KW-0805">Transcription regulation</keyword>
<evidence type="ECO:0000256" key="1">
    <source>
        <dbReference type="ARBA" id="ARBA00005230"/>
    </source>
</evidence>
<dbReference type="InterPro" id="IPR011067">
    <property type="entry name" value="Plasmid_toxin/cell-grow_inhib"/>
</dbReference>
<protein>
    <recommendedName>
        <fullName evidence="2">Toxin CcdB</fullName>
    </recommendedName>
    <alternativeName>
        <fullName evidence="7">Cytotoxic protein CcdB</fullName>
    </alternativeName>
    <alternativeName>
        <fullName evidence="6">Protein LetD</fullName>
    </alternativeName>
</protein>
<proteinExistence type="inferred from homology"/>
<comment type="similarity">
    <text evidence="1">Belongs to the CcdB toxin family.</text>
</comment>
<evidence type="ECO:0000256" key="3">
    <source>
        <dbReference type="ARBA" id="ARBA00022491"/>
    </source>
</evidence>
<name>A0ABS0HL07_9SPHN</name>
<gene>
    <name evidence="8" type="ORF">I2488_18120</name>
</gene>
<dbReference type="EMBL" id="JADQDC010000017">
    <property type="protein sequence ID" value="MBF9152924.1"/>
    <property type="molecule type" value="Genomic_DNA"/>
</dbReference>
<evidence type="ECO:0000313" key="9">
    <source>
        <dbReference type="Proteomes" id="UP000600799"/>
    </source>
</evidence>
<dbReference type="Gene3D" id="2.30.30.110">
    <property type="match status" value="1"/>
</dbReference>
<organism evidence="8 9">
    <name type="scientific">Novosphingobium jiangmenense</name>
    <dbReference type="NCBI Taxonomy" id="2791981"/>
    <lineage>
        <taxon>Bacteria</taxon>
        <taxon>Pseudomonadati</taxon>
        <taxon>Pseudomonadota</taxon>
        <taxon>Alphaproteobacteria</taxon>
        <taxon>Sphingomonadales</taxon>
        <taxon>Sphingomonadaceae</taxon>
        <taxon>Novosphingobium</taxon>
    </lineage>
</organism>
<accession>A0ABS0HL07</accession>
<evidence type="ECO:0000256" key="5">
    <source>
        <dbReference type="ARBA" id="ARBA00023163"/>
    </source>
</evidence>
<evidence type="ECO:0000256" key="2">
    <source>
        <dbReference type="ARBA" id="ARBA00015075"/>
    </source>
</evidence>
<keyword evidence="9" id="KW-1185">Reference proteome</keyword>
<evidence type="ECO:0000256" key="7">
    <source>
        <dbReference type="ARBA" id="ARBA00033135"/>
    </source>
</evidence>
<dbReference type="InterPro" id="IPR002712">
    <property type="entry name" value="CcdB"/>
</dbReference>
<keyword evidence="5" id="KW-0804">Transcription</keyword>
<dbReference type="SUPFAM" id="SSF50118">
    <property type="entry name" value="Cell growth inhibitor/plasmid maintenance toxic component"/>
    <property type="match status" value="1"/>
</dbReference>